<comment type="caution">
    <text evidence="6">The sequence shown here is derived from an EMBL/GenBank/DDBJ whole genome shotgun (WGS) entry which is preliminary data.</text>
</comment>
<evidence type="ECO:0000256" key="4">
    <source>
        <dbReference type="PROSITE-ProRule" id="PRU01161"/>
    </source>
</evidence>
<evidence type="ECO:0000256" key="3">
    <source>
        <dbReference type="ARBA" id="ARBA00023098"/>
    </source>
</evidence>
<keyword evidence="2 4" id="KW-0442">Lipid degradation</keyword>
<dbReference type="AlphaFoldDB" id="A0A6I0FRB1"/>
<dbReference type="EMBL" id="WBZC01000001">
    <property type="protein sequence ID" value="KAB3540998.1"/>
    <property type="molecule type" value="Genomic_DNA"/>
</dbReference>
<dbReference type="PANTHER" id="PTHR14226">
    <property type="entry name" value="NEUROPATHY TARGET ESTERASE/SWISS CHEESE D.MELANOGASTER"/>
    <property type="match status" value="1"/>
</dbReference>
<evidence type="ECO:0000256" key="1">
    <source>
        <dbReference type="ARBA" id="ARBA00022801"/>
    </source>
</evidence>
<feature type="short sequence motif" description="DGA/G" evidence="4">
    <location>
        <begin position="178"/>
        <end position="180"/>
    </location>
</feature>
<accession>A0A6I0FRB1</accession>
<dbReference type="InterPro" id="IPR002641">
    <property type="entry name" value="PNPLA_dom"/>
</dbReference>
<feature type="short sequence motif" description="GXGXXG" evidence="4">
    <location>
        <begin position="8"/>
        <end position="13"/>
    </location>
</feature>
<evidence type="ECO:0000313" key="7">
    <source>
        <dbReference type="Proteomes" id="UP000432715"/>
    </source>
</evidence>
<sequence length="408" mass="46420">MLGITLEGGGAKGAYQIGAWRAFNELGIEFQGITGTSVGALNGALMMQGDYDVAHEIWYNVTPTRVLDIDDRVYKVLSDYQLNSDNLQLLFDEARRTIKGFGIDNKPLQDLITSTLQEDLIRSSSKDFGFVTVSLTEIKPLEIYKEQVPEGKMADYLMASAYLPLFKSKKLDGKFFMDGGFYDNLPIEMLYKKGYRKVVAIRLLSKGRIRKIKHNDLEVIYITPKKSLGNILDFTTERARRNLTLGYLDTLKAFKSLKGKEYYIEGDIEEEDALAFFMNLDIKAVTQLGQLFKLHHSIPSNRLILEFIIPRLIKLMGLDNRATYSDVYVGLVEAMASYKKIDDLKIYSLEEIISEINRAPKQQSKMKRDSLIVSDILDDILFKIDRQKLLAEVIDVILENDNCALTQL</sequence>
<dbReference type="Gene3D" id="3.40.1090.10">
    <property type="entry name" value="Cytosolic phospholipase A2 catalytic domain"/>
    <property type="match status" value="2"/>
</dbReference>
<dbReference type="PANTHER" id="PTHR14226:SF29">
    <property type="entry name" value="NEUROPATHY TARGET ESTERASE SWS"/>
    <property type="match status" value="1"/>
</dbReference>
<dbReference type="InterPro" id="IPR016035">
    <property type="entry name" value="Acyl_Trfase/lysoPLipase"/>
</dbReference>
<evidence type="ECO:0000313" key="6">
    <source>
        <dbReference type="EMBL" id="KAB3540998.1"/>
    </source>
</evidence>
<evidence type="ECO:0000256" key="2">
    <source>
        <dbReference type="ARBA" id="ARBA00022963"/>
    </source>
</evidence>
<dbReference type="PROSITE" id="PS51635">
    <property type="entry name" value="PNPLA"/>
    <property type="match status" value="1"/>
</dbReference>
<name>A0A6I0FRB1_9FIRM</name>
<feature type="domain" description="PNPLA" evidence="5">
    <location>
        <begin position="4"/>
        <end position="191"/>
    </location>
</feature>
<gene>
    <name evidence="6" type="ORF">F8154_00325</name>
</gene>
<proteinExistence type="predicted"/>
<feature type="active site" description="Proton acceptor" evidence="4">
    <location>
        <position position="178"/>
    </location>
</feature>
<evidence type="ECO:0000259" key="5">
    <source>
        <dbReference type="PROSITE" id="PS51635"/>
    </source>
</evidence>
<dbReference type="InterPro" id="IPR050301">
    <property type="entry name" value="NTE"/>
</dbReference>
<dbReference type="CDD" id="cd07209">
    <property type="entry name" value="Pat_hypo_Ecoli_Z1214_like"/>
    <property type="match status" value="1"/>
</dbReference>
<dbReference type="GO" id="GO:0016787">
    <property type="term" value="F:hydrolase activity"/>
    <property type="evidence" value="ECO:0007669"/>
    <property type="project" value="UniProtKB-UniRule"/>
</dbReference>
<dbReference type="RefSeq" id="WP_151859587.1">
    <property type="nucleotide sequence ID" value="NZ_WBZC01000001.1"/>
</dbReference>
<keyword evidence="7" id="KW-1185">Reference proteome</keyword>
<feature type="active site" description="Nucleophile" evidence="4">
    <location>
        <position position="37"/>
    </location>
</feature>
<keyword evidence="3 4" id="KW-0443">Lipid metabolism</keyword>
<protein>
    <submittedName>
        <fullName evidence="6">Patatin-like phospholipase family protein</fullName>
    </submittedName>
</protein>
<dbReference type="OrthoDB" id="9770965at2"/>
<organism evidence="6 7">
    <name type="scientific">Alkaliphilus pronyensis</name>
    <dbReference type="NCBI Taxonomy" id="1482732"/>
    <lineage>
        <taxon>Bacteria</taxon>
        <taxon>Bacillati</taxon>
        <taxon>Bacillota</taxon>
        <taxon>Clostridia</taxon>
        <taxon>Peptostreptococcales</taxon>
        <taxon>Natronincolaceae</taxon>
        <taxon>Alkaliphilus</taxon>
    </lineage>
</organism>
<dbReference type="GO" id="GO:0016042">
    <property type="term" value="P:lipid catabolic process"/>
    <property type="evidence" value="ECO:0007669"/>
    <property type="project" value="UniProtKB-UniRule"/>
</dbReference>
<dbReference type="Proteomes" id="UP000432715">
    <property type="component" value="Unassembled WGS sequence"/>
</dbReference>
<dbReference type="Pfam" id="PF01734">
    <property type="entry name" value="Patatin"/>
    <property type="match status" value="1"/>
</dbReference>
<feature type="short sequence motif" description="GXSXG" evidence="4">
    <location>
        <begin position="35"/>
        <end position="39"/>
    </location>
</feature>
<dbReference type="SUPFAM" id="SSF52151">
    <property type="entry name" value="FabD/lysophospholipase-like"/>
    <property type="match status" value="1"/>
</dbReference>
<keyword evidence="1 4" id="KW-0378">Hydrolase</keyword>
<reference evidence="6 7" key="1">
    <citation type="submission" date="2019-10" db="EMBL/GenBank/DDBJ databases">
        <title>Alkaliphilus serpentinus sp. nov. and Alkaliphilus pronyensis sp. nov., two novel anaerobic alkaliphilic species isolated from the serpentinized-hosted hydrothermal field of the Prony Bay (New Caledonia).</title>
        <authorList>
            <person name="Postec A."/>
        </authorList>
    </citation>
    <scope>NUCLEOTIDE SEQUENCE [LARGE SCALE GENOMIC DNA]</scope>
    <source>
        <strain evidence="6 7">LacV</strain>
    </source>
</reference>